<feature type="transmembrane region" description="Helical" evidence="6">
    <location>
        <begin position="51"/>
        <end position="71"/>
    </location>
</feature>
<dbReference type="GO" id="GO:0005886">
    <property type="term" value="C:plasma membrane"/>
    <property type="evidence" value="ECO:0007669"/>
    <property type="project" value="UniProtKB-SubCell"/>
</dbReference>
<feature type="transmembrane region" description="Helical" evidence="6">
    <location>
        <begin position="364"/>
        <end position="386"/>
    </location>
</feature>
<comment type="subcellular location">
    <subcellularLocation>
        <location evidence="1">Cell membrane</location>
        <topology evidence="1">Multi-pass membrane protein</topology>
    </subcellularLocation>
</comment>
<dbReference type="Pfam" id="PF00753">
    <property type="entry name" value="Lactamase_B"/>
    <property type="match status" value="1"/>
</dbReference>
<dbReference type="InterPro" id="IPR052159">
    <property type="entry name" value="Competence_DNA_uptake"/>
</dbReference>
<proteinExistence type="predicted"/>
<accession>A0A7V8IME3</accession>
<dbReference type="EMBL" id="JSXC01000001">
    <property type="protein sequence ID" value="KHN56534.1"/>
    <property type="molecule type" value="Genomic_DNA"/>
</dbReference>
<dbReference type="GO" id="GO:0030420">
    <property type="term" value="P:establishment of competence for transformation"/>
    <property type="evidence" value="ECO:0007669"/>
    <property type="project" value="InterPro"/>
</dbReference>
<evidence type="ECO:0000256" key="4">
    <source>
        <dbReference type="ARBA" id="ARBA00022989"/>
    </source>
</evidence>
<evidence type="ECO:0000256" key="3">
    <source>
        <dbReference type="ARBA" id="ARBA00022692"/>
    </source>
</evidence>
<keyword evidence="9" id="KW-1185">Reference proteome</keyword>
<evidence type="ECO:0000313" key="8">
    <source>
        <dbReference type="EMBL" id="KHN56534.1"/>
    </source>
</evidence>
<sequence length="757" mass="86015">MLVNNLAWAIVLGILPLLFLPQIPAQTLLWWGMGLSVCVMFVGYRHVGIRFVALVAVSFFWATLNAQALLLQIERFTQGAVNAVITINSIRFSEHNDEWITVRLEEINQRRIFPPLYAQLAFSPAMEPWCSGQRWSITANFRPIHSRLNEGGFDSQRWAIAKRQPLSGHVQAATVVDNRCDFRQRTILQAEQQVHGLPWRSILLALTFGEMKTVSPELKALLQNTGTMHLMAISGLHIVLAGLLGWGIARGVQYGFPVGWIGYRFPLLTSVVVAWGYVWLAGGNPPAVRSALALSVWVGLKMWGGSCTAWQVWLWCVALILVSDPLSVLSDSFWLSCLAVASLVFWFQWAPLPHRLQTQRRWFWLRWIHLQAGMTLLLLPLQLHIFHGVSITSLPANLWAVPIVSFVTTPLILLALSTMVLAPLSGILWGVADISLRVMFAPLTYLQTGWVYLDASLLLMSTAGWGAVVIGRFSWWRIHPMSVGALILVLLVFRIKRDEPDWRVDMLDVGHGLAIVIEQRGKAVLYDTGNRWEGGDMATREILPYLRWRGVDVENIILSHSHRDHIGGLETLQAAYPEATIYSATRSMNHRPCQRGERWRWQGLTFTVLWPLALAEKAENNDSCVIRVDDGKNRLLLTGDLESEAERALIQLERGELRANLLQIPHHGSKTSSSPPFIRAVNAEFVMASTARYNPWRLPSVKIVDRYRQYGYSWLDTASFGQLSARFFSNSWHILRFREQISPRWYHQWFGVERYNE</sequence>
<feature type="transmembrane region" description="Helical" evidence="6">
    <location>
        <begin position="6"/>
        <end position="21"/>
    </location>
</feature>
<feature type="transmembrane region" description="Helical" evidence="6">
    <location>
        <begin position="228"/>
        <end position="249"/>
    </location>
</feature>
<evidence type="ECO:0000256" key="2">
    <source>
        <dbReference type="ARBA" id="ARBA00022475"/>
    </source>
</evidence>
<dbReference type="InterPro" id="IPR004477">
    <property type="entry name" value="ComEC_N"/>
</dbReference>
<dbReference type="NCBIfam" id="NF008580">
    <property type="entry name" value="PRK11539.1"/>
    <property type="match status" value="1"/>
</dbReference>
<dbReference type="NCBIfam" id="TIGR00361">
    <property type="entry name" value="ComEC_Rec2"/>
    <property type="match status" value="1"/>
</dbReference>
<dbReference type="InterPro" id="IPR004797">
    <property type="entry name" value="Competence_ComEC/Rec2"/>
</dbReference>
<dbReference type="PANTHER" id="PTHR30619">
    <property type="entry name" value="DNA INTERNALIZATION/COMPETENCE PROTEIN COMEC/REC2"/>
    <property type="match status" value="1"/>
</dbReference>
<dbReference type="InterPro" id="IPR001279">
    <property type="entry name" value="Metallo-B-lactamas"/>
</dbReference>
<dbReference type="OrthoDB" id="9761531at2"/>
<dbReference type="RefSeq" id="WP_039344530.1">
    <property type="nucleotide sequence ID" value="NZ_JSXC01000001.1"/>
</dbReference>
<dbReference type="InterPro" id="IPR035681">
    <property type="entry name" value="ComA-like_MBL"/>
</dbReference>
<feature type="transmembrane region" description="Helical" evidence="6">
    <location>
        <begin position="333"/>
        <end position="352"/>
    </location>
</feature>
<dbReference type="PANTHER" id="PTHR30619:SF1">
    <property type="entry name" value="RECOMBINATION PROTEIN 2"/>
    <property type="match status" value="1"/>
</dbReference>
<dbReference type="SMART" id="SM00849">
    <property type="entry name" value="Lactamase_B"/>
    <property type="match status" value="1"/>
</dbReference>
<keyword evidence="3 6" id="KW-0812">Transmembrane</keyword>
<keyword evidence="4 6" id="KW-1133">Transmembrane helix</keyword>
<evidence type="ECO:0000256" key="6">
    <source>
        <dbReference type="SAM" id="Phobius"/>
    </source>
</evidence>
<feature type="transmembrane region" description="Helical" evidence="6">
    <location>
        <begin position="261"/>
        <end position="280"/>
    </location>
</feature>
<protein>
    <submittedName>
        <fullName evidence="8">Competence protein ComEC</fullName>
    </submittedName>
</protein>
<evidence type="ECO:0000313" key="9">
    <source>
        <dbReference type="Proteomes" id="UP000053038"/>
    </source>
</evidence>
<dbReference type="CDD" id="cd07731">
    <property type="entry name" value="ComA-like_MBL-fold"/>
    <property type="match status" value="1"/>
</dbReference>
<evidence type="ECO:0000259" key="7">
    <source>
        <dbReference type="SMART" id="SM00849"/>
    </source>
</evidence>
<comment type="caution">
    <text evidence="8">The sequence shown here is derived from an EMBL/GenBank/DDBJ whole genome shotgun (WGS) entry which is preliminary data.</text>
</comment>
<name>A0A7V8IME3_9GAMM</name>
<reference evidence="8 9" key="1">
    <citation type="submission" date="2014-10" db="EMBL/GenBank/DDBJ databases">
        <title>Genome sequence of Pectobacterium carotovorum M022.</title>
        <authorList>
            <person name="Chan K.-G."/>
            <person name="Tan W.-S."/>
        </authorList>
    </citation>
    <scope>NUCLEOTIDE SEQUENCE [LARGE SCALE GENOMIC DNA]</scope>
    <source>
        <strain evidence="8 9">M022</strain>
    </source>
</reference>
<dbReference type="SUPFAM" id="SSF56281">
    <property type="entry name" value="Metallo-hydrolase/oxidoreductase"/>
    <property type="match status" value="1"/>
</dbReference>
<evidence type="ECO:0000256" key="1">
    <source>
        <dbReference type="ARBA" id="ARBA00004651"/>
    </source>
</evidence>
<dbReference type="AlphaFoldDB" id="A0A7V8IME3"/>
<dbReference type="Pfam" id="PF03772">
    <property type="entry name" value="Competence"/>
    <property type="match status" value="1"/>
</dbReference>
<evidence type="ECO:0000256" key="5">
    <source>
        <dbReference type="ARBA" id="ARBA00023136"/>
    </source>
</evidence>
<keyword evidence="2" id="KW-1003">Cell membrane</keyword>
<dbReference type="InterPro" id="IPR036866">
    <property type="entry name" value="RibonucZ/Hydroxyglut_hydro"/>
</dbReference>
<feature type="transmembrane region" description="Helical" evidence="6">
    <location>
        <begin position="398"/>
        <end position="422"/>
    </location>
</feature>
<dbReference type="NCBIfam" id="TIGR00360">
    <property type="entry name" value="ComEC_N-term"/>
    <property type="match status" value="1"/>
</dbReference>
<feature type="transmembrane region" description="Helical" evidence="6">
    <location>
        <begin position="473"/>
        <end position="493"/>
    </location>
</feature>
<keyword evidence="5 6" id="KW-0472">Membrane</keyword>
<feature type="domain" description="Metallo-beta-lactamase" evidence="7">
    <location>
        <begin position="511"/>
        <end position="692"/>
    </location>
</feature>
<gene>
    <name evidence="8" type="ORF">OI69_00460</name>
</gene>
<organism evidence="8 9">
    <name type="scientific">Pectobacterium fontis</name>
    <dbReference type="NCBI Taxonomy" id="2558042"/>
    <lineage>
        <taxon>Bacteria</taxon>
        <taxon>Pseudomonadati</taxon>
        <taxon>Pseudomonadota</taxon>
        <taxon>Gammaproteobacteria</taxon>
        <taxon>Enterobacterales</taxon>
        <taxon>Pectobacteriaceae</taxon>
        <taxon>Pectobacterium</taxon>
    </lineage>
</organism>
<dbReference type="Proteomes" id="UP000053038">
    <property type="component" value="Unassembled WGS sequence"/>
</dbReference>
<dbReference type="Gene3D" id="3.60.15.10">
    <property type="entry name" value="Ribonuclease Z/Hydroxyacylglutathione hydrolase-like"/>
    <property type="match status" value="1"/>
</dbReference>
<feature type="transmembrane region" description="Helical" evidence="6">
    <location>
        <begin position="292"/>
        <end position="321"/>
    </location>
</feature>